<keyword evidence="1" id="KW-1133">Transmembrane helix</keyword>
<evidence type="ECO:0000313" key="3">
    <source>
        <dbReference type="Proteomes" id="UP000286268"/>
    </source>
</evidence>
<proteinExistence type="predicted"/>
<protein>
    <recommendedName>
        <fullName evidence="4">DUF3784 domain-containing protein</fullName>
    </recommendedName>
</protein>
<reference evidence="2 3" key="1">
    <citation type="submission" date="2018-01" db="EMBL/GenBank/DDBJ databases">
        <title>Genome Sequencing and Assembly of Anaerobacter polyendosporus strain CT4.</title>
        <authorList>
            <person name="Tachaapaikoon C."/>
            <person name="Sutheeworapong S."/>
            <person name="Jenjaroenpun P."/>
            <person name="Wongsurawat T."/>
            <person name="Nookeaw I."/>
            <person name="Cheawchanlertfa P."/>
            <person name="Kosugi A."/>
            <person name="Cheevadhanarak S."/>
            <person name="Ratanakhanokchai K."/>
        </authorList>
    </citation>
    <scope>NUCLEOTIDE SEQUENCE [LARGE SCALE GENOMIC DNA]</scope>
    <source>
        <strain evidence="2 3">CT4</strain>
    </source>
</reference>
<keyword evidence="1" id="KW-0812">Transmembrane</keyword>
<dbReference type="AlphaFoldDB" id="A0A410DMT9"/>
<feature type="transmembrane region" description="Helical" evidence="1">
    <location>
        <begin position="52"/>
        <end position="69"/>
    </location>
</feature>
<feature type="transmembrane region" description="Helical" evidence="1">
    <location>
        <begin position="12"/>
        <end position="31"/>
    </location>
</feature>
<dbReference type="KEGG" id="cmah:C1I91_01090"/>
<evidence type="ECO:0000313" key="2">
    <source>
        <dbReference type="EMBL" id="QAA30388.1"/>
    </source>
</evidence>
<dbReference type="RefSeq" id="WP_128210838.1">
    <property type="nucleotide sequence ID" value="NZ_CP025746.1"/>
</dbReference>
<feature type="transmembrane region" description="Helical" evidence="1">
    <location>
        <begin position="75"/>
        <end position="93"/>
    </location>
</feature>
<evidence type="ECO:0008006" key="4">
    <source>
        <dbReference type="Google" id="ProtNLM"/>
    </source>
</evidence>
<keyword evidence="3" id="KW-1185">Reference proteome</keyword>
<accession>A0A410DMT9</accession>
<dbReference type="Proteomes" id="UP000286268">
    <property type="component" value="Chromosome"/>
</dbReference>
<name>A0A410DMT9_9CLOT</name>
<gene>
    <name evidence="2" type="ORF">C1I91_01090</name>
</gene>
<keyword evidence="1" id="KW-0472">Membrane</keyword>
<sequence length="101" mass="11338">MDSIGKLINYLFIFLGVISTVIAMVGPKKLFISNSKKVNILDKNNYLKSERILFFCIGIIYLLLGAALIHGFDSIRSLLGIPACILVIFDNLIRKKYTSKI</sequence>
<evidence type="ECO:0000256" key="1">
    <source>
        <dbReference type="SAM" id="Phobius"/>
    </source>
</evidence>
<organism evidence="2 3">
    <name type="scientific">Clostridium manihotivorum</name>
    <dbReference type="NCBI Taxonomy" id="2320868"/>
    <lineage>
        <taxon>Bacteria</taxon>
        <taxon>Bacillati</taxon>
        <taxon>Bacillota</taxon>
        <taxon>Clostridia</taxon>
        <taxon>Eubacteriales</taxon>
        <taxon>Clostridiaceae</taxon>
        <taxon>Clostridium</taxon>
    </lineage>
</organism>
<dbReference type="EMBL" id="CP025746">
    <property type="protein sequence ID" value="QAA30388.1"/>
    <property type="molecule type" value="Genomic_DNA"/>
</dbReference>